<feature type="transmembrane region" description="Helical" evidence="6">
    <location>
        <begin position="260"/>
        <end position="276"/>
    </location>
</feature>
<keyword evidence="8" id="KW-1185">Reference proteome</keyword>
<evidence type="ECO:0000256" key="4">
    <source>
        <dbReference type="ARBA" id="ARBA00022989"/>
    </source>
</evidence>
<dbReference type="RefSeq" id="WP_176980820.1">
    <property type="nucleotide sequence ID" value="NZ_FNRY01000001.1"/>
</dbReference>
<sequence length="410" mass="43077">MVTSNAAEDGVSKRRRKILDLVLSQVAPLAASSVMTFATAAILGAAGRGQLALILSGGALLGSIAFLSLHVGIVSAHRDGDPTATRRGWVIAGAIALIVAGAGLSVSVAFPTLKAGLFTRSTVLLIALGGAFVLFNLVVLRTRQGLGHSRIFRDSWFLQSITFPVLGIPVALLTDSPTLVAVCWYLALTLSTLYAMTKKMHHERAVSQISSRRIVATSLAAHAGSVGQQILFRGDVVVLGFLVSASSVGIYSIAMPIAGLIWVFSEALSLLAFDTGTRRESSLDRQRNRRNLVATNFKYGGLGAVLIAAGSWFLIPVFLPQYVDAIPLILILLPGVLIQGWARIGLSSILTTGSVGAPITIGALSALLSTLYIPFVVLWGVIGAAAASTLIYVLQTLVVAAVTRYVSKHL</sequence>
<keyword evidence="3 6" id="KW-0812">Transmembrane</keyword>
<feature type="transmembrane region" description="Helical" evidence="6">
    <location>
        <begin position="151"/>
        <end position="172"/>
    </location>
</feature>
<keyword evidence="4 6" id="KW-1133">Transmembrane helix</keyword>
<keyword evidence="5 6" id="KW-0472">Membrane</keyword>
<protein>
    <submittedName>
        <fullName evidence="7">Membrane protein involved in the export of O-antigen and teichoic acid</fullName>
    </submittedName>
</protein>
<feature type="transmembrane region" description="Helical" evidence="6">
    <location>
        <begin position="51"/>
        <end position="76"/>
    </location>
</feature>
<evidence type="ECO:0000256" key="6">
    <source>
        <dbReference type="SAM" id="Phobius"/>
    </source>
</evidence>
<evidence type="ECO:0000313" key="8">
    <source>
        <dbReference type="Proteomes" id="UP000199183"/>
    </source>
</evidence>
<keyword evidence="2" id="KW-1003">Cell membrane</keyword>
<feature type="transmembrane region" description="Helical" evidence="6">
    <location>
        <begin position="178"/>
        <end position="196"/>
    </location>
</feature>
<name>A0A1H4NEE9_9MICO</name>
<feature type="transmembrane region" description="Helical" evidence="6">
    <location>
        <begin position="88"/>
        <end position="110"/>
    </location>
</feature>
<feature type="transmembrane region" description="Helical" evidence="6">
    <location>
        <begin position="122"/>
        <end position="139"/>
    </location>
</feature>
<dbReference type="GO" id="GO:0005886">
    <property type="term" value="C:plasma membrane"/>
    <property type="evidence" value="ECO:0007669"/>
    <property type="project" value="UniProtKB-SubCell"/>
</dbReference>
<comment type="subcellular location">
    <subcellularLocation>
        <location evidence="1">Cell membrane</location>
        <topology evidence="1">Multi-pass membrane protein</topology>
    </subcellularLocation>
</comment>
<organism evidence="7 8">
    <name type="scientific">Paramicrobacterium humi</name>
    <dbReference type="NCBI Taxonomy" id="640635"/>
    <lineage>
        <taxon>Bacteria</taxon>
        <taxon>Bacillati</taxon>
        <taxon>Actinomycetota</taxon>
        <taxon>Actinomycetes</taxon>
        <taxon>Micrococcales</taxon>
        <taxon>Microbacteriaceae</taxon>
        <taxon>Paramicrobacterium</taxon>
    </lineage>
</organism>
<accession>A0A1H4NEE9</accession>
<dbReference type="InterPro" id="IPR050833">
    <property type="entry name" value="Poly_Biosynth_Transport"/>
</dbReference>
<feature type="transmembrane region" description="Helical" evidence="6">
    <location>
        <begin position="349"/>
        <end position="373"/>
    </location>
</feature>
<dbReference type="PANTHER" id="PTHR30250:SF11">
    <property type="entry name" value="O-ANTIGEN TRANSPORTER-RELATED"/>
    <property type="match status" value="1"/>
</dbReference>
<evidence type="ECO:0000256" key="5">
    <source>
        <dbReference type="ARBA" id="ARBA00023136"/>
    </source>
</evidence>
<dbReference type="PANTHER" id="PTHR30250">
    <property type="entry name" value="PST FAMILY PREDICTED COLANIC ACID TRANSPORTER"/>
    <property type="match status" value="1"/>
</dbReference>
<proteinExistence type="predicted"/>
<feature type="transmembrane region" description="Helical" evidence="6">
    <location>
        <begin position="297"/>
        <end position="319"/>
    </location>
</feature>
<evidence type="ECO:0000256" key="3">
    <source>
        <dbReference type="ARBA" id="ARBA00022692"/>
    </source>
</evidence>
<evidence type="ECO:0000256" key="1">
    <source>
        <dbReference type="ARBA" id="ARBA00004651"/>
    </source>
</evidence>
<dbReference type="Proteomes" id="UP000199183">
    <property type="component" value="Unassembled WGS sequence"/>
</dbReference>
<evidence type="ECO:0000256" key="2">
    <source>
        <dbReference type="ARBA" id="ARBA00022475"/>
    </source>
</evidence>
<evidence type="ECO:0000313" key="7">
    <source>
        <dbReference type="EMBL" id="SEB93561.1"/>
    </source>
</evidence>
<gene>
    <name evidence="7" type="ORF">SAMN04489806_2169</name>
</gene>
<feature type="transmembrane region" description="Helical" evidence="6">
    <location>
        <begin position="21"/>
        <end position="45"/>
    </location>
</feature>
<reference evidence="7 8" key="1">
    <citation type="submission" date="2016-10" db="EMBL/GenBank/DDBJ databases">
        <authorList>
            <person name="de Groot N.N."/>
        </authorList>
    </citation>
    <scope>NUCLEOTIDE SEQUENCE [LARGE SCALE GENOMIC DNA]</scope>
    <source>
        <strain evidence="7 8">DSM 21799</strain>
    </source>
</reference>
<feature type="transmembrane region" description="Helical" evidence="6">
    <location>
        <begin position="379"/>
        <end position="402"/>
    </location>
</feature>
<dbReference type="EMBL" id="FNRY01000001">
    <property type="protein sequence ID" value="SEB93561.1"/>
    <property type="molecule type" value="Genomic_DNA"/>
</dbReference>
<dbReference type="AlphaFoldDB" id="A0A1H4NEE9"/>
<feature type="transmembrane region" description="Helical" evidence="6">
    <location>
        <begin position="325"/>
        <end position="342"/>
    </location>
</feature>
<dbReference type="STRING" id="640635.SAMN04489806_2169"/>